<dbReference type="NCBIfam" id="NF033807">
    <property type="entry name" value="CopL_fam"/>
    <property type="match status" value="1"/>
</dbReference>
<dbReference type="EMBL" id="JBHRSZ010000004">
    <property type="protein sequence ID" value="MFC3151353.1"/>
    <property type="molecule type" value="Genomic_DNA"/>
</dbReference>
<evidence type="ECO:0000313" key="2">
    <source>
        <dbReference type="EMBL" id="MFC3151353.1"/>
    </source>
</evidence>
<feature type="chain" id="PRO_5046751962" evidence="1">
    <location>
        <begin position="23"/>
        <end position="136"/>
    </location>
</feature>
<dbReference type="RefSeq" id="WP_386719952.1">
    <property type="nucleotide sequence ID" value="NZ_JBHRSZ010000004.1"/>
</dbReference>
<evidence type="ECO:0000256" key="1">
    <source>
        <dbReference type="SAM" id="SignalP"/>
    </source>
</evidence>
<proteinExistence type="predicted"/>
<organism evidence="2 3">
    <name type="scientific">Litoribrevibacter euphylliae</name>
    <dbReference type="NCBI Taxonomy" id="1834034"/>
    <lineage>
        <taxon>Bacteria</taxon>
        <taxon>Pseudomonadati</taxon>
        <taxon>Pseudomonadota</taxon>
        <taxon>Gammaproteobacteria</taxon>
        <taxon>Oceanospirillales</taxon>
        <taxon>Oceanospirillaceae</taxon>
        <taxon>Litoribrevibacter</taxon>
    </lineage>
</organism>
<accession>A0ABV7HBR2</accession>
<sequence length="136" mass="14562">MRHFKICILVLSLLALVSQSYANAVMSVSMSHVKVGQGNAVTSDQTISTSMSDHCSEMMQDMTAEHLPQASHDNPSAAGDCCQDTCQCSLGVCSSPLFHNVISITSVIWASQPEFIDSQASIVRLAASLYRPPITA</sequence>
<comment type="caution">
    <text evidence="2">The sequence shown here is derived from an EMBL/GenBank/DDBJ whole genome shotgun (WGS) entry which is preliminary data.</text>
</comment>
<keyword evidence="3" id="KW-1185">Reference proteome</keyword>
<name>A0ABV7HBR2_9GAMM</name>
<feature type="signal peptide" evidence="1">
    <location>
        <begin position="1"/>
        <end position="22"/>
    </location>
</feature>
<evidence type="ECO:0000313" key="3">
    <source>
        <dbReference type="Proteomes" id="UP001595476"/>
    </source>
</evidence>
<keyword evidence="1" id="KW-0732">Signal</keyword>
<dbReference type="InterPro" id="IPR048034">
    <property type="entry name" value="CopL-like"/>
</dbReference>
<reference evidence="3" key="1">
    <citation type="journal article" date="2019" name="Int. J. Syst. Evol. Microbiol.">
        <title>The Global Catalogue of Microorganisms (GCM) 10K type strain sequencing project: providing services to taxonomists for standard genome sequencing and annotation.</title>
        <authorList>
            <consortium name="The Broad Institute Genomics Platform"/>
            <consortium name="The Broad Institute Genome Sequencing Center for Infectious Disease"/>
            <person name="Wu L."/>
            <person name="Ma J."/>
        </authorList>
    </citation>
    <scope>NUCLEOTIDE SEQUENCE [LARGE SCALE GENOMIC DNA]</scope>
    <source>
        <strain evidence="3">KCTC 52438</strain>
    </source>
</reference>
<dbReference type="Proteomes" id="UP001595476">
    <property type="component" value="Unassembled WGS sequence"/>
</dbReference>
<protein>
    <submittedName>
        <fullName evidence="2">CopL family metal-binding regulatory protein</fullName>
    </submittedName>
</protein>
<gene>
    <name evidence="2" type="ORF">ACFOEK_09985</name>
</gene>